<keyword evidence="4 7" id="KW-0472">Membrane</keyword>
<reference evidence="9" key="1">
    <citation type="submission" date="2016-10" db="EMBL/GenBank/DDBJ databases">
        <title>Sequence of Gallionella enrichment culture.</title>
        <authorList>
            <person name="Poehlein A."/>
            <person name="Muehling M."/>
            <person name="Daniel R."/>
        </authorList>
    </citation>
    <scope>NUCLEOTIDE SEQUENCE</scope>
</reference>
<dbReference type="SMART" id="SM00283">
    <property type="entry name" value="MA"/>
    <property type="match status" value="1"/>
</dbReference>
<keyword evidence="2 7" id="KW-0812">Transmembrane</keyword>
<dbReference type="FunFam" id="1.10.287.950:FF:000001">
    <property type="entry name" value="Methyl-accepting chemotaxis sensory transducer"/>
    <property type="match status" value="1"/>
</dbReference>
<proteinExistence type="predicted"/>
<keyword evidence="3 7" id="KW-1133">Transmembrane helix</keyword>
<feature type="domain" description="Methyl-accepting transducer" evidence="8">
    <location>
        <begin position="113"/>
        <end position="349"/>
    </location>
</feature>
<gene>
    <name evidence="9" type="primary">mcpS_7</name>
    <name evidence="9" type="ORF">GALL_320630</name>
</gene>
<dbReference type="GO" id="GO:0016020">
    <property type="term" value="C:membrane"/>
    <property type="evidence" value="ECO:0007669"/>
    <property type="project" value="UniProtKB-SubCell"/>
</dbReference>
<dbReference type="InterPro" id="IPR004089">
    <property type="entry name" value="MCPsignal_dom"/>
</dbReference>
<evidence type="ECO:0000256" key="2">
    <source>
        <dbReference type="ARBA" id="ARBA00022692"/>
    </source>
</evidence>
<dbReference type="SUPFAM" id="SSF58104">
    <property type="entry name" value="Methyl-accepting chemotaxis protein (MCP) signaling domain"/>
    <property type="match status" value="1"/>
</dbReference>
<feature type="transmembrane region" description="Helical" evidence="7">
    <location>
        <begin position="39"/>
        <end position="56"/>
    </location>
</feature>
<sequence length="385" mass="40935">MEIFEKLIQNFNLKKQFLILSMLEGVGFVVAYYNNTLPVIGVFLILNVVTALWFGFRSAKRAEAIAHNLQTIASGNLSKKFGLHGKDDFSWMAYESDRARKGVASLIQGVTATSQELGRSADDMSSIALRTKDAIASQGDHTGQIASSIMQLASQVKEVSAQAVRVASSAKSANAAAVGGSKVVGQTIHSLETISHDVQGIAESITSLQDEITKISSVMQVIRDISEQTNLLALNAAIEAARAGEAGRGFAVVADEVRNLSQRTSKSTEEITIIITSLQNKSQQVARTVQEKQQDANAAASSAKQAEDALTGIVGAVQEIVTLSDTIADLTSQQESATGGIAEAVTYIEGLSRQNAEEANAFHGMSQELSQKAGTLNELVSKFTV</sequence>
<dbReference type="AlphaFoldDB" id="A0A1J5QRT8"/>
<dbReference type="Gene3D" id="1.10.287.950">
    <property type="entry name" value="Methyl-accepting chemotaxis protein"/>
    <property type="match status" value="1"/>
</dbReference>
<keyword evidence="6" id="KW-0175">Coiled coil</keyword>
<evidence type="ECO:0000256" key="5">
    <source>
        <dbReference type="ARBA" id="ARBA00023224"/>
    </source>
</evidence>
<evidence type="ECO:0000313" key="9">
    <source>
        <dbReference type="EMBL" id="OIQ86082.1"/>
    </source>
</evidence>
<evidence type="ECO:0000256" key="6">
    <source>
        <dbReference type="SAM" id="Coils"/>
    </source>
</evidence>
<dbReference type="EMBL" id="MLJW01000501">
    <property type="protein sequence ID" value="OIQ86082.1"/>
    <property type="molecule type" value="Genomic_DNA"/>
</dbReference>
<dbReference type="PANTHER" id="PTHR32089:SF119">
    <property type="entry name" value="METHYL-ACCEPTING CHEMOTAXIS PROTEIN CTPL"/>
    <property type="match status" value="1"/>
</dbReference>
<dbReference type="Pfam" id="PF00015">
    <property type="entry name" value="MCPsignal"/>
    <property type="match status" value="1"/>
</dbReference>
<dbReference type="PROSITE" id="PS50111">
    <property type="entry name" value="CHEMOTAXIS_TRANSDUC_2"/>
    <property type="match status" value="1"/>
</dbReference>
<organism evidence="9">
    <name type="scientific">mine drainage metagenome</name>
    <dbReference type="NCBI Taxonomy" id="410659"/>
    <lineage>
        <taxon>unclassified sequences</taxon>
        <taxon>metagenomes</taxon>
        <taxon>ecological metagenomes</taxon>
    </lineage>
</organism>
<evidence type="ECO:0000256" key="3">
    <source>
        <dbReference type="ARBA" id="ARBA00022989"/>
    </source>
</evidence>
<evidence type="ECO:0000256" key="7">
    <source>
        <dbReference type="SAM" id="Phobius"/>
    </source>
</evidence>
<evidence type="ECO:0000256" key="4">
    <source>
        <dbReference type="ARBA" id="ARBA00023136"/>
    </source>
</evidence>
<dbReference type="GO" id="GO:0007165">
    <property type="term" value="P:signal transduction"/>
    <property type="evidence" value="ECO:0007669"/>
    <property type="project" value="UniProtKB-KW"/>
</dbReference>
<keyword evidence="5" id="KW-0807">Transducer</keyword>
<name>A0A1J5QRT8_9ZZZZ</name>
<feature type="transmembrane region" description="Helical" evidence="7">
    <location>
        <begin position="16"/>
        <end position="33"/>
    </location>
</feature>
<dbReference type="PANTHER" id="PTHR32089">
    <property type="entry name" value="METHYL-ACCEPTING CHEMOTAXIS PROTEIN MCPB"/>
    <property type="match status" value="1"/>
</dbReference>
<evidence type="ECO:0000259" key="8">
    <source>
        <dbReference type="PROSITE" id="PS50111"/>
    </source>
</evidence>
<comment type="subcellular location">
    <subcellularLocation>
        <location evidence="1">Membrane</location>
        <topology evidence="1">Multi-pass membrane protein</topology>
    </subcellularLocation>
</comment>
<comment type="caution">
    <text evidence="9">The sequence shown here is derived from an EMBL/GenBank/DDBJ whole genome shotgun (WGS) entry which is preliminary data.</text>
</comment>
<protein>
    <submittedName>
        <fullName evidence="9">Methyl-accepting chemotaxis protein McpS</fullName>
    </submittedName>
</protein>
<evidence type="ECO:0000256" key="1">
    <source>
        <dbReference type="ARBA" id="ARBA00004141"/>
    </source>
</evidence>
<accession>A0A1J5QRT8</accession>
<feature type="coiled-coil region" evidence="6">
    <location>
        <begin position="275"/>
        <end position="309"/>
    </location>
</feature>